<feature type="region of interest" description="Disordered" evidence="1">
    <location>
        <begin position="46"/>
        <end position="72"/>
    </location>
</feature>
<reference evidence="2" key="1">
    <citation type="submission" date="2023-10" db="EMBL/GenBank/DDBJ databases">
        <authorList>
            <person name="Chen Y."/>
            <person name="Shah S."/>
            <person name="Dougan E. K."/>
            <person name="Thang M."/>
            <person name="Chan C."/>
        </authorList>
    </citation>
    <scope>NUCLEOTIDE SEQUENCE [LARGE SCALE GENOMIC DNA]</scope>
</reference>
<evidence type="ECO:0000256" key="1">
    <source>
        <dbReference type="SAM" id="MobiDB-lite"/>
    </source>
</evidence>
<gene>
    <name evidence="2" type="ORF">PCOR1329_LOCUS58034</name>
</gene>
<sequence length="183" mass="19595">MAPSPAARRNQQRSKWRCRCCAGRDGKPFVNYPDKLACHNCSVSNSAAFLSTPSPKQPSTSPSSRTESQQPGAMAIQLPAVEKRVAGLTAEVKQATAQHLAKDADAMEVEVVSDSRKRTAELDGLIKTLSAIRPATPEIEQPPATGDAAEDRWGLSKMAQVLEQMGLATGLQEKAQGVAQEIK</sequence>
<comment type="caution">
    <text evidence="2">The sequence shown here is derived from an EMBL/GenBank/DDBJ whole genome shotgun (WGS) entry which is preliminary data.</text>
</comment>
<protein>
    <recommendedName>
        <fullName evidence="4">RanBP2-type domain-containing protein</fullName>
    </recommendedName>
</protein>
<evidence type="ECO:0000313" key="3">
    <source>
        <dbReference type="Proteomes" id="UP001189429"/>
    </source>
</evidence>
<organism evidence="2 3">
    <name type="scientific">Prorocentrum cordatum</name>
    <dbReference type="NCBI Taxonomy" id="2364126"/>
    <lineage>
        <taxon>Eukaryota</taxon>
        <taxon>Sar</taxon>
        <taxon>Alveolata</taxon>
        <taxon>Dinophyceae</taxon>
        <taxon>Prorocentrales</taxon>
        <taxon>Prorocentraceae</taxon>
        <taxon>Prorocentrum</taxon>
    </lineage>
</organism>
<evidence type="ECO:0000313" key="2">
    <source>
        <dbReference type="EMBL" id="CAK0872630.1"/>
    </source>
</evidence>
<proteinExistence type="predicted"/>
<accession>A0ABN9VLE7</accession>
<feature type="compositionally biased region" description="Low complexity" evidence="1">
    <location>
        <begin position="51"/>
        <end position="64"/>
    </location>
</feature>
<name>A0ABN9VLE7_9DINO</name>
<evidence type="ECO:0008006" key="4">
    <source>
        <dbReference type="Google" id="ProtNLM"/>
    </source>
</evidence>
<dbReference type="Proteomes" id="UP001189429">
    <property type="component" value="Unassembled WGS sequence"/>
</dbReference>
<keyword evidence="3" id="KW-1185">Reference proteome</keyword>
<dbReference type="EMBL" id="CAUYUJ010017183">
    <property type="protein sequence ID" value="CAK0872630.1"/>
    <property type="molecule type" value="Genomic_DNA"/>
</dbReference>
<feature type="non-terminal residue" evidence="2">
    <location>
        <position position="183"/>
    </location>
</feature>